<proteinExistence type="predicted"/>
<sequence length="210" mass="23832">MHTDVRSVNYEEWRLLNKGFDSIVEGGRCRPVSLPSIVVAVRALRPSARWPRHRKDSVKASGSGFDQEEFDGEPSTWVGLDQSYRNLGDDLKPSISNDIQADRQTACDKRDGPEIPTLEIRRRQHDLLHLRKNLVHSWSTRPRSFSPSASTPWPDFATTRNNTVIMPQFQECVYLHDDPGYQHEALDIIVAKPCACKGSVQIWSSVYTGT</sequence>
<protein>
    <submittedName>
        <fullName evidence="2">Uncharacterized protein</fullName>
    </submittedName>
</protein>
<reference evidence="2 3" key="1">
    <citation type="journal article" date="2019" name="Commun. Biol.">
        <title>The bagworm genome reveals a unique fibroin gene that provides high tensile strength.</title>
        <authorList>
            <person name="Kono N."/>
            <person name="Nakamura H."/>
            <person name="Ohtoshi R."/>
            <person name="Tomita M."/>
            <person name="Numata K."/>
            <person name="Arakawa K."/>
        </authorList>
    </citation>
    <scope>NUCLEOTIDE SEQUENCE [LARGE SCALE GENOMIC DNA]</scope>
</reference>
<dbReference type="EMBL" id="BGZK01000058">
    <property type="protein sequence ID" value="GBP13629.1"/>
    <property type="molecule type" value="Genomic_DNA"/>
</dbReference>
<evidence type="ECO:0000313" key="2">
    <source>
        <dbReference type="EMBL" id="GBP13629.1"/>
    </source>
</evidence>
<name>A0A4C1TGJ6_EUMVA</name>
<evidence type="ECO:0000256" key="1">
    <source>
        <dbReference type="SAM" id="MobiDB-lite"/>
    </source>
</evidence>
<gene>
    <name evidence="2" type="ORF">EVAR_6966_1</name>
</gene>
<dbReference type="AlphaFoldDB" id="A0A4C1TGJ6"/>
<organism evidence="2 3">
    <name type="scientific">Eumeta variegata</name>
    <name type="common">Bagworm moth</name>
    <name type="synonym">Eumeta japonica</name>
    <dbReference type="NCBI Taxonomy" id="151549"/>
    <lineage>
        <taxon>Eukaryota</taxon>
        <taxon>Metazoa</taxon>
        <taxon>Ecdysozoa</taxon>
        <taxon>Arthropoda</taxon>
        <taxon>Hexapoda</taxon>
        <taxon>Insecta</taxon>
        <taxon>Pterygota</taxon>
        <taxon>Neoptera</taxon>
        <taxon>Endopterygota</taxon>
        <taxon>Lepidoptera</taxon>
        <taxon>Glossata</taxon>
        <taxon>Ditrysia</taxon>
        <taxon>Tineoidea</taxon>
        <taxon>Psychidae</taxon>
        <taxon>Oiketicinae</taxon>
        <taxon>Eumeta</taxon>
    </lineage>
</organism>
<evidence type="ECO:0000313" key="3">
    <source>
        <dbReference type="Proteomes" id="UP000299102"/>
    </source>
</evidence>
<feature type="region of interest" description="Disordered" evidence="1">
    <location>
        <begin position="52"/>
        <end position="72"/>
    </location>
</feature>
<keyword evidence="3" id="KW-1185">Reference proteome</keyword>
<comment type="caution">
    <text evidence="2">The sequence shown here is derived from an EMBL/GenBank/DDBJ whole genome shotgun (WGS) entry which is preliminary data.</text>
</comment>
<accession>A0A4C1TGJ6</accession>
<dbReference type="Proteomes" id="UP000299102">
    <property type="component" value="Unassembled WGS sequence"/>
</dbReference>